<reference evidence="1" key="1">
    <citation type="submission" date="2021-09" db="EMBL/GenBank/DDBJ databases">
        <title>The genome of Mauremys mutica provides insights into the evolution of semi-aquatic lifestyle.</title>
        <authorList>
            <person name="Gong S."/>
            <person name="Gao Y."/>
        </authorList>
    </citation>
    <scope>NUCLEOTIDE SEQUENCE</scope>
    <source>
        <strain evidence="1">MM-2020</strain>
        <tissue evidence="1">Muscle</tissue>
    </source>
</reference>
<dbReference type="EMBL" id="JAHDVG010000474">
    <property type="protein sequence ID" value="KAH1178321.1"/>
    <property type="molecule type" value="Genomic_DNA"/>
</dbReference>
<comment type="caution">
    <text evidence="1">The sequence shown here is derived from an EMBL/GenBank/DDBJ whole genome shotgun (WGS) entry which is preliminary data.</text>
</comment>
<accession>A0A9D4B2U5</accession>
<evidence type="ECO:0000313" key="2">
    <source>
        <dbReference type="Proteomes" id="UP000827986"/>
    </source>
</evidence>
<dbReference type="Proteomes" id="UP000827986">
    <property type="component" value="Unassembled WGS sequence"/>
</dbReference>
<organism evidence="1 2">
    <name type="scientific">Mauremys mutica</name>
    <name type="common">yellowpond turtle</name>
    <dbReference type="NCBI Taxonomy" id="74926"/>
    <lineage>
        <taxon>Eukaryota</taxon>
        <taxon>Metazoa</taxon>
        <taxon>Chordata</taxon>
        <taxon>Craniata</taxon>
        <taxon>Vertebrata</taxon>
        <taxon>Euteleostomi</taxon>
        <taxon>Archelosauria</taxon>
        <taxon>Testudinata</taxon>
        <taxon>Testudines</taxon>
        <taxon>Cryptodira</taxon>
        <taxon>Durocryptodira</taxon>
        <taxon>Testudinoidea</taxon>
        <taxon>Geoemydidae</taxon>
        <taxon>Geoemydinae</taxon>
        <taxon>Mauremys</taxon>
    </lineage>
</organism>
<gene>
    <name evidence="1" type="ORF">KIL84_012023</name>
</gene>
<dbReference type="PANTHER" id="PTHR45913">
    <property type="entry name" value="EPM2A-INTERACTING PROTEIN 1"/>
    <property type="match status" value="1"/>
</dbReference>
<proteinExistence type="predicted"/>
<evidence type="ECO:0000313" key="1">
    <source>
        <dbReference type="EMBL" id="KAH1178321.1"/>
    </source>
</evidence>
<keyword evidence="2" id="KW-1185">Reference proteome</keyword>
<protein>
    <submittedName>
        <fullName evidence="1">Uncharacterized protein</fullName>
    </submittedName>
</protein>
<dbReference type="AlphaFoldDB" id="A0A9D4B2U5"/>
<dbReference type="PANTHER" id="PTHR45913:SF19">
    <property type="entry name" value="LOW QUALITY PROTEIN: ZINC FINGER BED DOMAIN-CONTAINING PROTEIN 5-LIKE"/>
    <property type="match status" value="1"/>
</dbReference>
<name>A0A9D4B2U5_9SAUR</name>
<sequence>MNNVNKTMHSGNTNFIAQSERIEVFKRKLQLWKVHICGGTADMFGLLHSFIREQNIDLDVIKRQLAAHLSGLLNKFNAYFPELTTEQAATHMWTTNPFSENTEAKLPSSVPSKLLEEVTDISSDSSLRTRFKEMPLETFWCERSDE</sequence>